<dbReference type="InterPro" id="IPR050816">
    <property type="entry name" value="Flavin-dep_Halogenase_NPB"/>
</dbReference>
<comment type="caution">
    <text evidence="6">The sequence shown here is derived from an EMBL/GenBank/DDBJ whole genome shotgun (WGS) entry which is preliminary data.</text>
</comment>
<dbReference type="EMBL" id="JAPQKI010000005">
    <property type="protein sequence ID" value="KAJ5098538.1"/>
    <property type="molecule type" value="Genomic_DNA"/>
</dbReference>
<comment type="similarity">
    <text evidence="1">Belongs to the flavin-dependent halogenase family.</text>
</comment>
<dbReference type="RefSeq" id="XP_056474192.1">
    <property type="nucleotide sequence ID" value="XM_056618033.1"/>
</dbReference>
<reference evidence="6" key="2">
    <citation type="journal article" date="2023" name="IMA Fungus">
        <title>Comparative genomic study of the Penicillium genus elucidates a diverse pangenome and 15 lateral gene transfer events.</title>
        <authorList>
            <person name="Petersen C."/>
            <person name="Sorensen T."/>
            <person name="Nielsen M.R."/>
            <person name="Sondergaard T.E."/>
            <person name="Sorensen J.L."/>
            <person name="Fitzpatrick D.A."/>
            <person name="Frisvad J.C."/>
            <person name="Nielsen K.L."/>
        </authorList>
    </citation>
    <scope>NUCLEOTIDE SEQUENCE</scope>
    <source>
        <strain evidence="6">IBT 30761</strain>
    </source>
</reference>
<dbReference type="Pfam" id="PF04820">
    <property type="entry name" value="Trp_halogenase"/>
    <property type="match status" value="2"/>
</dbReference>
<evidence type="ECO:0000256" key="1">
    <source>
        <dbReference type="ARBA" id="ARBA00005706"/>
    </source>
</evidence>
<evidence type="ECO:0000313" key="6">
    <source>
        <dbReference type="EMBL" id="KAJ5098538.1"/>
    </source>
</evidence>
<dbReference type="GeneID" id="81357012"/>
<name>A0A9W9FE39_9EURO</name>
<proteinExistence type="inferred from homology"/>
<dbReference type="SUPFAM" id="SSF51905">
    <property type="entry name" value="FAD/NAD(P)-binding domain"/>
    <property type="match status" value="1"/>
</dbReference>
<organism evidence="6 7">
    <name type="scientific">Penicillium argentinense</name>
    <dbReference type="NCBI Taxonomy" id="1131581"/>
    <lineage>
        <taxon>Eukaryota</taxon>
        <taxon>Fungi</taxon>
        <taxon>Dikarya</taxon>
        <taxon>Ascomycota</taxon>
        <taxon>Pezizomycotina</taxon>
        <taxon>Eurotiomycetes</taxon>
        <taxon>Eurotiomycetidae</taxon>
        <taxon>Eurotiales</taxon>
        <taxon>Aspergillaceae</taxon>
        <taxon>Penicillium</taxon>
    </lineage>
</organism>
<dbReference type="AlphaFoldDB" id="A0A9W9FE39"/>
<sequence length="505" mass="54964">MLSGIPGKCTVLVVGGGPGGSYCAAALAREGVNTVLLEADMFPRYHIGESMLASMRHLLRFIDLDEAFDKYGFVKKDVKAPPYPGICPVLTNFIDTDFIAAGGPENYAWNVVRSEADNLMFQHAAKCGAKTFDAVKVKSIEFDADGPSELGRPASASYVRKVEANGDQVTGVIAFDYIVDASGRLGMLSTKYLKNRRYNQSLKNVAHWGYWCGATPYAQGTPRENSPFFEALQDESGWAWFIPLHNGTASVGIVRNQELATAGKIQSGLDLKEFYLETLNKVAPDIRQLLGNGELSSTVKSASDYSYNASSYAIPYARIVGDAGCFIDPYFSSGVHLALVGGLSAATTICAALRGDCEEPAAANWHSKKIADSYTRFLLVVLSAYRQIRSHEDPGTADVVPRKLTQEELNKTLEFCANAFEPAQPDVREKVLERIGSSSVDKAGKMQAFQPDLSAEEQQTVKHIRARQMMRTEDTMNLETFGTDAIDGLLPNLKRGSLGLMTSVA</sequence>
<evidence type="ECO:0000313" key="7">
    <source>
        <dbReference type="Proteomes" id="UP001149074"/>
    </source>
</evidence>
<evidence type="ECO:0000256" key="4">
    <source>
        <dbReference type="ARBA" id="ARBA00023002"/>
    </source>
</evidence>
<dbReference type="InterPro" id="IPR036188">
    <property type="entry name" value="FAD/NAD-bd_sf"/>
</dbReference>
<evidence type="ECO:0008006" key="8">
    <source>
        <dbReference type="Google" id="ProtNLM"/>
    </source>
</evidence>
<accession>A0A9W9FE39</accession>
<dbReference type="InterPro" id="IPR006905">
    <property type="entry name" value="Flavin_halogenase"/>
</dbReference>
<dbReference type="Gene3D" id="3.50.50.60">
    <property type="entry name" value="FAD/NAD(P)-binding domain"/>
    <property type="match status" value="1"/>
</dbReference>
<dbReference type="OrthoDB" id="3340390at2759"/>
<keyword evidence="3" id="KW-0274">FAD</keyword>
<gene>
    <name evidence="6" type="ORF">N7532_005539</name>
</gene>
<dbReference type="Proteomes" id="UP001149074">
    <property type="component" value="Unassembled WGS sequence"/>
</dbReference>
<keyword evidence="4" id="KW-0560">Oxidoreductase</keyword>
<evidence type="ECO:0000256" key="5">
    <source>
        <dbReference type="ARBA" id="ARBA00023033"/>
    </source>
</evidence>
<evidence type="ECO:0000256" key="3">
    <source>
        <dbReference type="ARBA" id="ARBA00022827"/>
    </source>
</evidence>
<evidence type="ECO:0000256" key="2">
    <source>
        <dbReference type="ARBA" id="ARBA00022630"/>
    </source>
</evidence>
<dbReference type="PANTHER" id="PTHR43747">
    <property type="entry name" value="FAD-BINDING PROTEIN"/>
    <property type="match status" value="1"/>
</dbReference>
<keyword evidence="2" id="KW-0285">Flavoprotein</keyword>
<reference evidence="6" key="1">
    <citation type="submission" date="2022-11" db="EMBL/GenBank/DDBJ databases">
        <authorList>
            <person name="Petersen C."/>
        </authorList>
    </citation>
    <scope>NUCLEOTIDE SEQUENCE</scope>
    <source>
        <strain evidence="6">IBT 30761</strain>
    </source>
</reference>
<dbReference type="PANTHER" id="PTHR43747:SF5">
    <property type="entry name" value="FAD-BINDING DOMAIN-CONTAINING PROTEIN"/>
    <property type="match status" value="1"/>
</dbReference>
<keyword evidence="7" id="KW-1185">Reference proteome</keyword>
<keyword evidence="5" id="KW-0503">Monooxygenase</keyword>
<protein>
    <recommendedName>
        <fullName evidence="8">Halogenase</fullName>
    </recommendedName>
</protein>
<dbReference type="GO" id="GO:0004497">
    <property type="term" value="F:monooxygenase activity"/>
    <property type="evidence" value="ECO:0007669"/>
    <property type="project" value="UniProtKB-KW"/>
</dbReference>